<dbReference type="InterPro" id="IPR010430">
    <property type="entry name" value="DUF1028"/>
</dbReference>
<dbReference type="EMBL" id="JBHTJT010000046">
    <property type="protein sequence ID" value="MFD0981636.1"/>
    <property type="molecule type" value="Genomic_DNA"/>
</dbReference>
<evidence type="ECO:0000313" key="1">
    <source>
        <dbReference type="EMBL" id="MFD0981636.1"/>
    </source>
</evidence>
<comment type="caution">
    <text evidence="1">The sequence shown here is derived from an EMBL/GenBank/DDBJ whole genome shotgun (WGS) entry which is preliminary data.</text>
</comment>
<keyword evidence="2" id="KW-1185">Reference proteome</keyword>
<organism evidence="1 2">
    <name type="scientific">Tropicimonas aquimaris</name>
    <dbReference type="NCBI Taxonomy" id="914152"/>
    <lineage>
        <taxon>Bacteria</taxon>
        <taxon>Pseudomonadati</taxon>
        <taxon>Pseudomonadota</taxon>
        <taxon>Alphaproteobacteria</taxon>
        <taxon>Rhodobacterales</taxon>
        <taxon>Roseobacteraceae</taxon>
        <taxon>Tropicimonas</taxon>
    </lineage>
</organism>
<dbReference type="PANTHER" id="PTHR39328:SF1">
    <property type="entry name" value="BLL2871 PROTEIN"/>
    <property type="match status" value="1"/>
</dbReference>
<reference evidence="2" key="1">
    <citation type="journal article" date="2019" name="Int. J. Syst. Evol. Microbiol.">
        <title>The Global Catalogue of Microorganisms (GCM) 10K type strain sequencing project: providing services to taxonomists for standard genome sequencing and annotation.</title>
        <authorList>
            <consortium name="The Broad Institute Genomics Platform"/>
            <consortium name="The Broad Institute Genome Sequencing Center for Infectious Disease"/>
            <person name="Wu L."/>
            <person name="Ma J."/>
        </authorList>
    </citation>
    <scope>NUCLEOTIDE SEQUENCE [LARGE SCALE GENOMIC DNA]</scope>
    <source>
        <strain evidence="2">CCUG 60524</strain>
    </source>
</reference>
<accession>A0ABW3IVJ0</accession>
<dbReference type="SUPFAM" id="SSF56235">
    <property type="entry name" value="N-terminal nucleophile aminohydrolases (Ntn hydrolases)"/>
    <property type="match status" value="1"/>
</dbReference>
<dbReference type="Proteomes" id="UP001597108">
    <property type="component" value="Unassembled WGS sequence"/>
</dbReference>
<sequence length="218" mass="22867">MTFSLLAFDRETGAIGAAAATGNLCVGGWVLRGDPRFGITASQGHTPSTIWGEDALGLLAQGATTQEALDTVIAPDPGRDMRQLAILERGGRTAVHDGARNRPYTGHLEGDGWIAAGNWLASGEVLAQAAEALARPGPALADRLVAGLRAGIAAGSDRRGTLSAALLVLAGTRPPLDLRVDLDPSPVDRLEALLERTRAPEYSAWLDTLPTRQDPHRT</sequence>
<dbReference type="Pfam" id="PF06267">
    <property type="entry name" value="DUF1028"/>
    <property type="match status" value="1"/>
</dbReference>
<dbReference type="PANTHER" id="PTHR39328">
    <property type="entry name" value="BLL2871 PROTEIN"/>
    <property type="match status" value="1"/>
</dbReference>
<evidence type="ECO:0000313" key="2">
    <source>
        <dbReference type="Proteomes" id="UP001597108"/>
    </source>
</evidence>
<protein>
    <submittedName>
        <fullName evidence="1">DUF1028 domain-containing protein</fullName>
    </submittedName>
</protein>
<dbReference type="Gene3D" id="3.60.20.10">
    <property type="entry name" value="Glutamine Phosphoribosylpyrophosphate, subunit 1, domain 1"/>
    <property type="match status" value="1"/>
</dbReference>
<proteinExistence type="predicted"/>
<gene>
    <name evidence="1" type="ORF">ACFQ2S_18535</name>
</gene>
<dbReference type="InterPro" id="IPR029055">
    <property type="entry name" value="Ntn_hydrolases_N"/>
</dbReference>
<dbReference type="RefSeq" id="WP_386076756.1">
    <property type="nucleotide sequence ID" value="NZ_JBHTJT010000046.1"/>
</dbReference>
<name>A0ABW3IVJ0_9RHOB</name>